<keyword evidence="4" id="KW-0808">Transferase</keyword>
<organism evidence="9 10">
    <name type="scientific">Paramecium pentaurelia</name>
    <dbReference type="NCBI Taxonomy" id="43138"/>
    <lineage>
        <taxon>Eukaryota</taxon>
        <taxon>Sar</taxon>
        <taxon>Alveolata</taxon>
        <taxon>Ciliophora</taxon>
        <taxon>Intramacronucleata</taxon>
        <taxon>Oligohymenophorea</taxon>
        <taxon>Peniculida</taxon>
        <taxon>Parameciidae</taxon>
        <taxon>Paramecium</taxon>
    </lineage>
</organism>
<dbReference type="EMBL" id="CAJJDO010000011">
    <property type="protein sequence ID" value="CAD8142321.1"/>
    <property type="molecule type" value="Genomic_DNA"/>
</dbReference>
<evidence type="ECO:0008006" key="11">
    <source>
        <dbReference type="Google" id="ProtNLM"/>
    </source>
</evidence>
<name>A0A8S1SLH1_9CILI</name>
<keyword evidence="10" id="KW-1185">Reference proteome</keyword>
<keyword evidence="2" id="KW-0964">Secreted</keyword>
<evidence type="ECO:0000313" key="10">
    <source>
        <dbReference type="Proteomes" id="UP000689195"/>
    </source>
</evidence>
<dbReference type="OrthoDB" id="422053at2759"/>
<accession>A0A8S1SLH1</accession>
<keyword evidence="3" id="KW-0723">Serine/threonine-protein kinase</keyword>
<feature type="domain" description="Alpha-type protein kinase" evidence="8">
    <location>
        <begin position="451"/>
        <end position="731"/>
    </location>
</feature>
<dbReference type="Proteomes" id="UP000689195">
    <property type="component" value="Unassembled WGS sequence"/>
</dbReference>
<dbReference type="GO" id="GO:0005524">
    <property type="term" value="F:ATP binding"/>
    <property type="evidence" value="ECO:0007669"/>
    <property type="project" value="InterPro"/>
</dbReference>
<evidence type="ECO:0000256" key="1">
    <source>
        <dbReference type="ARBA" id="ARBA00004613"/>
    </source>
</evidence>
<evidence type="ECO:0000256" key="4">
    <source>
        <dbReference type="ARBA" id="ARBA00022679"/>
    </source>
</evidence>
<dbReference type="CDD" id="cd04515">
    <property type="entry name" value="Alpha_kinase"/>
    <property type="match status" value="1"/>
</dbReference>
<reference evidence="9" key="1">
    <citation type="submission" date="2021-01" db="EMBL/GenBank/DDBJ databases">
        <authorList>
            <consortium name="Genoscope - CEA"/>
            <person name="William W."/>
        </authorList>
    </citation>
    <scope>NUCLEOTIDE SEQUENCE</scope>
</reference>
<keyword evidence="5" id="KW-0732">Signal</keyword>
<keyword evidence="6" id="KW-0418">Kinase</keyword>
<dbReference type="Pfam" id="PF25106">
    <property type="entry name" value="VWA_4"/>
    <property type="match status" value="1"/>
</dbReference>
<evidence type="ECO:0000256" key="3">
    <source>
        <dbReference type="ARBA" id="ARBA00022527"/>
    </source>
</evidence>
<evidence type="ECO:0000256" key="6">
    <source>
        <dbReference type="ARBA" id="ARBA00022777"/>
    </source>
</evidence>
<dbReference type="InterPro" id="IPR004166">
    <property type="entry name" value="a-kinase_dom"/>
</dbReference>
<dbReference type="PANTHER" id="PTHR47763">
    <property type="entry name" value="ALPHA-PROTEIN KINASE VWKA"/>
    <property type="match status" value="1"/>
</dbReference>
<comment type="subcellular location">
    <subcellularLocation>
        <location evidence="1">Secreted</location>
    </subcellularLocation>
</comment>
<evidence type="ECO:0000256" key="2">
    <source>
        <dbReference type="ARBA" id="ARBA00022525"/>
    </source>
</evidence>
<dbReference type="Pfam" id="PF02816">
    <property type="entry name" value="Alpha_kinase"/>
    <property type="match status" value="1"/>
</dbReference>
<dbReference type="InterPro" id="IPR052969">
    <property type="entry name" value="Thr-specific_kinase-like"/>
</dbReference>
<feature type="domain" description="VWFA" evidence="7">
    <location>
        <begin position="254"/>
        <end position="464"/>
    </location>
</feature>
<sequence length="907" mass="106116">MFQIEPDTSKICIDSIFCVKENCQNNHSRFYLGICLEYLRMEEEQYKNSEEDFEKKKCDIQGCKLQHLDQSKLKSSLQQSINGIFPHNLCCMNGCDCKLIHKPWAHNICINDIMNVCQKKKKNNCPFNHLPWNQLKQQAKESSKINFTTPEQLCESQNCNCQQHFSWMTDQKICIPFLKGICPFIKCLKNHVEWEGLSLKQKIEQNSLQPCSVIYQESKERANSFSQKQFIQLLCEKAKFLKFKESIFQSNIIDVVFIMDLTGSMQTWKIEMENAIYEIIQQFQQTNKGHQIRFGFVGYRDECDKKEKITYINLTQKVDEFTKQISQLEAKGGGDDAEDVVAGFEKALELNFSLHEESLLCTFLIADAPCHGREYHDISSDNQIDSVEKNYLENVLKKYKKIKECNFLCCIKINETTDKMFQKMQQVFPLLTITSQKQPKEISDQVLFTLKQSLIQSKLIQSKIKNTIQIQAEFNKYKLSISPPNYQDNNRAKYWKNFYIDVDQSLRRGVTALDIEQNINESQQSDDQNCTTYIFKAFDTINNMYIAIKIPKFIIDMHREGKLDKISIDKAEQLAKTRFYSSSYACQMAHYFNQKISKIQEIPSLFYVLPIIYTLTEPFFGMNLVYGETFMNIQYQFKKYTTNSHHSEPKYYYYSVFSHFSFIESGHTLVITDLQGCDNILSDPSIQTKKGQIPILDFDETNHNEIGIEIFLTTQHQECSYYCSLLQLSREQFKNKNSQKLDQTKWQIAQKTKIYGICITCSQFTQNDLDAQKQSQEKFNFMNCEICKTESDQQMTSIIQCECCLEDYQAVQNLQLRIQTVLGSCDFCKQSCFDLNKQCCYYCESYCLKNQKEMKINDQLIRICSKGQAYLSLQKCAKCQKLYNNDVILSKDQYNKGIYKCIKCAKD</sequence>
<dbReference type="InterPro" id="IPR002035">
    <property type="entry name" value="VWF_A"/>
</dbReference>
<dbReference type="PROSITE" id="PS50234">
    <property type="entry name" value="VWFA"/>
    <property type="match status" value="1"/>
</dbReference>
<protein>
    <recommendedName>
        <fullName evidence="11">Alpha-type protein kinase domain-containing protein</fullName>
    </recommendedName>
</protein>
<evidence type="ECO:0000256" key="5">
    <source>
        <dbReference type="ARBA" id="ARBA00022729"/>
    </source>
</evidence>
<comment type="caution">
    <text evidence="9">The sequence shown here is derived from an EMBL/GenBank/DDBJ whole genome shotgun (WGS) entry which is preliminary data.</text>
</comment>
<dbReference type="PANTHER" id="PTHR47763:SF5">
    <property type="entry name" value="CHROMOSOME UNDETERMINED SCAFFOLD_25, WHOLE GENOME SHOTGUN SEQUENCE"/>
    <property type="match status" value="1"/>
</dbReference>
<dbReference type="GO" id="GO:0005737">
    <property type="term" value="C:cytoplasm"/>
    <property type="evidence" value="ECO:0007669"/>
    <property type="project" value="TreeGrafter"/>
</dbReference>
<gene>
    <name evidence="9" type="ORF">PPENT_87.1.T0110081</name>
</gene>
<evidence type="ECO:0000259" key="8">
    <source>
        <dbReference type="PROSITE" id="PS51158"/>
    </source>
</evidence>
<dbReference type="AlphaFoldDB" id="A0A8S1SLH1"/>
<dbReference type="GO" id="GO:0004674">
    <property type="term" value="F:protein serine/threonine kinase activity"/>
    <property type="evidence" value="ECO:0007669"/>
    <property type="project" value="UniProtKB-KW"/>
</dbReference>
<evidence type="ECO:0000313" key="9">
    <source>
        <dbReference type="EMBL" id="CAD8142321.1"/>
    </source>
</evidence>
<dbReference type="SMART" id="SM00811">
    <property type="entry name" value="Alpha_kinase"/>
    <property type="match status" value="1"/>
</dbReference>
<dbReference type="PROSITE" id="PS51158">
    <property type="entry name" value="ALPHA_KINASE"/>
    <property type="match status" value="1"/>
</dbReference>
<dbReference type="CDD" id="cd00198">
    <property type="entry name" value="vWFA"/>
    <property type="match status" value="1"/>
</dbReference>
<evidence type="ECO:0000259" key="7">
    <source>
        <dbReference type="PROSITE" id="PS50234"/>
    </source>
</evidence>
<dbReference type="InterPro" id="IPR056861">
    <property type="entry name" value="HMCN1-like_VWA"/>
</dbReference>
<proteinExistence type="predicted"/>